<proteinExistence type="predicted"/>
<dbReference type="RefSeq" id="WP_008214735.1">
    <property type="nucleotide sequence ID" value="NZ_CP042807.1"/>
</dbReference>
<name>A0A1I4B1E7_9GAMM</name>
<evidence type="ECO:0000313" key="2">
    <source>
        <dbReference type="EMBL" id="SFK61911.1"/>
    </source>
</evidence>
<reference evidence="3" key="2">
    <citation type="submission" date="2016-10" db="EMBL/GenBank/DDBJ databases">
        <authorList>
            <person name="Varghese N."/>
            <person name="Submissions S."/>
        </authorList>
    </citation>
    <scope>NUCLEOTIDE SEQUENCE [LARGE SCALE GENOMIC DNA]</scope>
    <source>
        <strain evidence="3">MO64</strain>
    </source>
</reference>
<dbReference type="AlphaFoldDB" id="A0A1I4B1E7"/>
<evidence type="ECO:0000313" key="1">
    <source>
        <dbReference type="EMBL" id="QEE23459.1"/>
    </source>
</evidence>
<dbReference type="EMBL" id="CP042807">
    <property type="protein sequence ID" value="QEE23459.1"/>
    <property type="molecule type" value="Genomic_DNA"/>
</dbReference>
<dbReference type="Proteomes" id="UP000321807">
    <property type="component" value="Chromosome"/>
</dbReference>
<keyword evidence="3" id="KW-1185">Reference proteome</keyword>
<protein>
    <submittedName>
        <fullName evidence="2">Uncharacterized protein</fullName>
    </submittedName>
</protein>
<organism evidence="2 3">
    <name type="scientific">Rhodanobacter glycinis</name>
    <dbReference type="NCBI Taxonomy" id="582702"/>
    <lineage>
        <taxon>Bacteria</taxon>
        <taxon>Pseudomonadati</taxon>
        <taxon>Pseudomonadota</taxon>
        <taxon>Gammaproteobacteria</taxon>
        <taxon>Lysobacterales</taxon>
        <taxon>Rhodanobacteraceae</taxon>
        <taxon>Rhodanobacter</taxon>
    </lineage>
</organism>
<reference evidence="2" key="1">
    <citation type="submission" date="2016-10" db="EMBL/GenBank/DDBJ databases">
        <authorList>
            <person name="de Groot N.N."/>
        </authorList>
    </citation>
    <scope>NUCLEOTIDE SEQUENCE [LARGE SCALE GENOMIC DNA]</scope>
    <source>
        <strain evidence="2">MO64</strain>
    </source>
</reference>
<dbReference type="KEGG" id="rgl:CS053_02295"/>
<gene>
    <name evidence="1" type="ORF">CS053_02295</name>
    <name evidence="2" type="ORF">SAMN05192579_104209</name>
</gene>
<accession>A0A1I4B1E7</accession>
<reference evidence="1 4" key="3">
    <citation type="submission" date="2019-08" db="EMBL/GenBank/DDBJ databases">
        <title>Complete genome sequence of Rhodanobacter glycinis strain T01E-68 isolated from tomato root.</title>
        <authorList>
            <person name="Weon H.-Y."/>
            <person name="Lee S.A."/>
        </authorList>
    </citation>
    <scope>NUCLEOTIDE SEQUENCE [LARGE SCALE GENOMIC DNA]</scope>
    <source>
        <strain evidence="1 4">T01E-68</strain>
    </source>
</reference>
<evidence type="ECO:0000313" key="3">
    <source>
        <dbReference type="Proteomes" id="UP000198725"/>
    </source>
</evidence>
<dbReference type="Proteomes" id="UP000198725">
    <property type="component" value="Unassembled WGS sequence"/>
</dbReference>
<sequence length="68" mass="6918">MKFENMMLRGLFFATVLASGLALLAMIHPMPQGVQLAGTTPVGTLLSAAPAVCPLPADGVLCPLQPAG</sequence>
<dbReference type="EMBL" id="FOSR01000004">
    <property type="protein sequence ID" value="SFK61911.1"/>
    <property type="molecule type" value="Genomic_DNA"/>
</dbReference>
<evidence type="ECO:0000313" key="4">
    <source>
        <dbReference type="Proteomes" id="UP000321807"/>
    </source>
</evidence>